<evidence type="ECO:0000256" key="3">
    <source>
        <dbReference type="ARBA" id="ARBA00023274"/>
    </source>
</evidence>
<dbReference type="SUPFAM" id="SSF54570">
    <property type="entry name" value="Ribosomal protein S19"/>
    <property type="match status" value="1"/>
</dbReference>
<organism evidence="5 6">
    <name type="scientific">Hydnum rufescens UP504</name>
    <dbReference type="NCBI Taxonomy" id="1448309"/>
    <lineage>
        <taxon>Eukaryota</taxon>
        <taxon>Fungi</taxon>
        <taxon>Dikarya</taxon>
        <taxon>Basidiomycota</taxon>
        <taxon>Agaricomycotina</taxon>
        <taxon>Agaricomycetes</taxon>
        <taxon>Cantharellales</taxon>
        <taxon>Hydnaceae</taxon>
        <taxon>Hydnum</taxon>
    </lineage>
</organism>
<feature type="non-terminal residue" evidence="5">
    <location>
        <position position="92"/>
    </location>
</feature>
<evidence type="ECO:0000313" key="6">
    <source>
        <dbReference type="Proteomes" id="UP000886523"/>
    </source>
</evidence>
<dbReference type="GO" id="GO:0000028">
    <property type="term" value="P:ribosomal small subunit assembly"/>
    <property type="evidence" value="ECO:0007669"/>
    <property type="project" value="TreeGrafter"/>
</dbReference>
<dbReference type="PIRSF" id="PIRSF002144">
    <property type="entry name" value="Ribosomal_S19"/>
    <property type="match status" value="1"/>
</dbReference>
<proteinExistence type="inferred from homology"/>
<gene>
    <name evidence="5" type="ORF">BS47DRAFT_1340544</name>
</gene>
<dbReference type="Proteomes" id="UP000886523">
    <property type="component" value="Unassembled WGS sequence"/>
</dbReference>
<evidence type="ECO:0000256" key="4">
    <source>
        <dbReference type="RuleBase" id="RU003485"/>
    </source>
</evidence>
<protein>
    <recommendedName>
        <fullName evidence="7">Ribosomal protein S19</fullName>
    </recommendedName>
</protein>
<accession>A0A9P6B2W6</accession>
<name>A0A9P6B2W6_9AGAM</name>
<comment type="similarity">
    <text evidence="1 4">Belongs to the universal ribosomal protein uS19 family.</text>
</comment>
<dbReference type="PRINTS" id="PR00975">
    <property type="entry name" value="RIBOSOMALS19"/>
</dbReference>
<dbReference type="Gene3D" id="3.30.860.10">
    <property type="entry name" value="30s Ribosomal Protein S19, Chain A"/>
    <property type="match status" value="1"/>
</dbReference>
<dbReference type="AlphaFoldDB" id="A0A9P6B2W6"/>
<dbReference type="OrthoDB" id="2043at2759"/>
<dbReference type="PANTHER" id="PTHR11880">
    <property type="entry name" value="RIBOSOMAL PROTEIN S19P FAMILY MEMBER"/>
    <property type="match status" value="1"/>
</dbReference>
<dbReference type="HAMAP" id="MF_00531">
    <property type="entry name" value="Ribosomal_uS19"/>
    <property type="match status" value="1"/>
</dbReference>
<evidence type="ECO:0000313" key="5">
    <source>
        <dbReference type="EMBL" id="KAF9516658.1"/>
    </source>
</evidence>
<dbReference type="EMBL" id="MU128937">
    <property type="protein sequence ID" value="KAF9516658.1"/>
    <property type="molecule type" value="Genomic_DNA"/>
</dbReference>
<dbReference type="GO" id="GO:0006412">
    <property type="term" value="P:translation"/>
    <property type="evidence" value="ECO:0007669"/>
    <property type="project" value="InterPro"/>
</dbReference>
<reference evidence="5" key="1">
    <citation type="journal article" date="2020" name="Nat. Commun.">
        <title>Large-scale genome sequencing of mycorrhizal fungi provides insights into the early evolution of symbiotic traits.</title>
        <authorList>
            <person name="Miyauchi S."/>
            <person name="Kiss E."/>
            <person name="Kuo A."/>
            <person name="Drula E."/>
            <person name="Kohler A."/>
            <person name="Sanchez-Garcia M."/>
            <person name="Morin E."/>
            <person name="Andreopoulos B."/>
            <person name="Barry K.W."/>
            <person name="Bonito G."/>
            <person name="Buee M."/>
            <person name="Carver A."/>
            <person name="Chen C."/>
            <person name="Cichocki N."/>
            <person name="Clum A."/>
            <person name="Culley D."/>
            <person name="Crous P.W."/>
            <person name="Fauchery L."/>
            <person name="Girlanda M."/>
            <person name="Hayes R.D."/>
            <person name="Keri Z."/>
            <person name="LaButti K."/>
            <person name="Lipzen A."/>
            <person name="Lombard V."/>
            <person name="Magnuson J."/>
            <person name="Maillard F."/>
            <person name="Murat C."/>
            <person name="Nolan M."/>
            <person name="Ohm R.A."/>
            <person name="Pangilinan J."/>
            <person name="Pereira M.F."/>
            <person name="Perotto S."/>
            <person name="Peter M."/>
            <person name="Pfister S."/>
            <person name="Riley R."/>
            <person name="Sitrit Y."/>
            <person name="Stielow J.B."/>
            <person name="Szollosi G."/>
            <person name="Zifcakova L."/>
            <person name="Stursova M."/>
            <person name="Spatafora J.W."/>
            <person name="Tedersoo L."/>
            <person name="Vaario L.M."/>
            <person name="Yamada A."/>
            <person name="Yan M."/>
            <person name="Wang P."/>
            <person name="Xu J."/>
            <person name="Bruns T."/>
            <person name="Baldrian P."/>
            <person name="Vilgalys R."/>
            <person name="Dunand C."/>
            <person name="Henrissat B."/>
            <person name="Grigoriev I.V."/>
            <person name="Hibbett D."/>
            <person name="Nagy L.G."/>
            <person name="Martin F.M."/>
        </authorList>
    </citation>
    <scope>NUCLEOTIDE SEQUENCE</scope>
    <source>
        <strain evidence="5">UP504</strain>
    </source>
</reference>
<dbReference type="Pfam" id="PF00203">
    <property type="entry name" value="Ribosomal_S19"/>
    <property type="match status" value="1"/>
</dbReference>
<dbReference type="InterPro" id="IPR023575">
    <property type="entry name" value="Ribosomal_uS19_SF"/>
</dbReference>
<dbReference type="PANTHER" id="PTHR11880:SF8">
    <property type="entry name" value="SMALL RIBOSOMAL SUBUNIT PROTEIN US19M"/>
    <property type="match status" value="1"/>
</dbReference>
<evidence type="ECO:0000256" key="1">
    <source>
        <dbReference type="ARBA" id="ARBA00007345"/>
    </source>
</evidence>
<keyword evidence="2 4" id="KW-0689">Ribosomal protein</keyword>
<sequence>MFWSAVARSRSSWKGPFFVPFPGIDEAKLSNIPIMTKVRSCTILPTFVGARFMVYNGKQYLPVHITQEMVGHKLGSFRLPGNDSHTRRPRTN</sequence>
<evidence type="ECO:0008006" key="7">
    <source>
        <dbReference type="Google" id="ProtNLM"/>
    </source>
</evidence>
<keyword evidence="3 4" id="KW-0687">Ribonucleoprotein</keyword>
<keyword evidence="6" id="KW-1185">Reference proteome</keyword>
<dbReference type="GO" id="GO:0005763">
    <property type="term" value="C:mitochondrial small ribosomal subunit"/>
    <property type="evidence" value="ECO:0007669"/>
    <property type="project" value="TreeGrafter"/>
</dbReference>
<evidence type="ECO:0000256" key="2">
    <source>
        <dbReference type="ARBA" id="ARBA00022980"/>
    </source>
</evidence>
<comment type="caution">
    <text evidence="5">The sequence shown here is derived from an EMBL/GenBank/DDBJ whole genome shotgun (WGS) entry which is preliminary data.</text>
</comment>
<dbReference type="GO" id="GO:0003735">
    <property type="term" value="F:structural constituent of ribosome"/>
    <property type="evidence" value="ECO:0007669"/>
    <property type="project" value="InterPro"/>
</dbReference>
<dbReference type="InterPro" id="IPR002222">
    <property type="entry name" value="Ribosomal_uS19"/>
</dbReference>